<name>A0A2S6A738_9NOCA</name>
<organism evidence="2 3">
    <name type="scientific">Nocardia nova</name>
    <dbReference type="NCBI Taxonomy" id="37330"/>
    <lineage>
        <taxon>Bacteria</taxon>
        <taxon>Bacillati</taxon>
        <taxon>Actinomycetota</taxon>
        <taxon>Actinomycetes</taxon>
        <taxon>Mycobacteriales</taxon>
        <taxon>Nocardiaceae</taxon>
        <taxon>Nocardia</taxon>
    </lineage>
</organism>
<keyword evidence="3" id="KW-1185">Reference proteome</keyword>
<dbReference type="Proteomes" id="UP000238356">
    <property type="component" value="Unassembled WGS sequence"/>
</dbReference>
<protein>
    <submittedName>
        <fullName evidence="2">Uncharacterized protein</fullName>
    </submittedName>
</protein>
<accession>A0A2S6A738</accession>
<gene>
    <name evidence="2" type="ORF">C5F51_13155</name>
</gene>
<reference evidence="2 3" key="1">
    <citation type="submission" date="2018-02" db="EMBL/GenBank/DDBJ databases">
        <title>8 Nocardia nova and 1 Nocardia cyriacigeorgica strain used for evolution to TMP-SMX.</title>
        <authorList>
            <person name="Mehta H."/>
            <person name="Weng J."/>
            <person name="Shamoo Y."/>
        </authorList>
    </citation>
    <scope>NUCLEOTIDE SEQUENCE [LARGE SCALE GENOMIC DNA]</scope>
    <source>
        <strain evidence="2 3">BAA2227</strain>
    </source>
</reference>
<comment type="caution">
    <text evidence="2">The sequence shown here is derived from an EMBL/GenBank/DDBJ whole genome shotgun (WGS) entry which is preliminary data.</text>
</comment>
<evidence type="ECO:0000313" key="3">
    <source>
        <dbReference type="Proteomes" id="UP000238356"/>
    </source>
</evidence>
<dbReference type="EMBL" id="PSZD01000007">
    <property type="protein sequence ID" value="PPJ28527.1"/>
    <property type="molecule type" value="Genomic_DNA"/>
</dbReference>
<proteinExistence type="predicted"/>
<evidence type="ECO:0000313" key="2">
    <source>
        <dbReference type="EMBL" id="PPJ28527.1"/>
    </source>
</evidence>
<dbReference type="Gene3D" id="3.50.80.10">
    <property type="entry name" value="D-tyrosyl-tRNA(Tyr) deacylase"/>
    <property type="match status" value="1"/>
</dbReference>
<dbReference type="InterPro" id="IPR023509">
    <property type="entry name" value="DTD-like_sf"/>
</dbReference>
<sequence>MRIVSSACHLFEYEVTAAGPCAVALDPAAVRARKMFVDCLVLQIAVEPGDAAVLPAAVEVVKTIALHNDAGYIVVESVAPWARNDRRAGGGAPDDVLTGLADALDVVSELTERLEERGEPVHLMPFGWNTIRFTELAGGSRPRRVTRLNPAPLPADRSRLSRAPRMAGSCRSLSY</sequence>
<evidence type="ECO:0000256" key="1">
    <source>
        <dbReference type="SAM" id="MobiDB-lite"/>
    </source>
</evidence>
<feature type="region of interest" description="Disordered" evidence="1">
    <location>
        <begin position="142"/>
        <end position="175"/>
    </location>
</feature>
<dbReference type="AlphaFoldDB" id="A0A2S6A738"/>